<reference evidence="1 2" key="1">
    <citation type="journal article" date="2018" name="Biotechnol. Biofuels">
        <title>Integrative visual omics of the white-rot fungus Polyporus brumalis exposes the biotechnological potential of its oxidative enzymes for delignifying raw plant biomass.</title>
        <authorList>
            <person name="Miyauchi S."/>
            <person name="Rancon A."/>
            <person name="Drula E."/>
            <person name="Hage H."/>
            <person name="Chaduli D."/>
            <person name="Favel A."/>
            <person name="Grisel S."/>
            <person name="Henrissat B."/>
            <person name="Herpoel-Gimbert I."/>
            <person name="Ruiz-Duenas F.J."/>
            <person name="Chevret D."/>
            <person name="Hainaut M."/>
            <person name="Lin J."/>
            <person name="Wang M."/>
            <person name="Pangilinan J."/>
            <person name="Lipzen A."/>
            <person name="Lesage-Meessen L."/>
            <person name="Navarro D."/>
            <person name="Riley R."/>
            <person name="Grigoriev I.V."/>
            <person name="Zhou S."/>
            <person name="Raouche S."/>
            <person name="Rosso M.N."/>
        </authorList>
    </citation>
    <scope>NUCLEOTIDE SEQUENCE [LARGE SCALE GENOMIC DNA]</scope>
    <source>
        <strain evidence="1 2">BRFM 1820</strain>
    </source>
</reference>
<name>A0A371CXN5_9APHY</name>
<evidence type="ECO:0000313" key="1">
    <source>
        <dbReference type="EMBL" id="RDX45035.1"/>
    </source>
</evidence>
<protein>
    <submittedName>
        <fullName evidence="1">Uncharacterized protein</fullName>
    </submittedName>
</protein>
<dbReference type="EMBL" id="KZ857442">
    <property type="protein sequence ID" value="RDX45035.1"/>
    <property type="molecule type" value="Genomic_DNA"/>
</dbReference>
<dbReference type="OrthoDB" id="2734537at2759"/>
<dbReference type="AlphaFoldDB" id="A0A371CXN5"/>
<evidence type="ECO:0000313" key="2">
    <source>
        <dbReference type="Proteomes" id="UP000256964"/>
    </source>
</evidence>
<proteinExistence type="predicted"/>
<keyword evidence="2" id="KW-1185">Reference proteome</keyword>
<gene>
    <name evidence="1" type="ORF">OH76DRAFT_1421021</name>
</gene>
<dbReference type="Proteomes" id="UP000256964">
    <property type="component" value="Unassembled WGS sequence"/>
</dbReference>
<accession>A0A371CXN5</accession>
<sequence>MPSMAIPPPSPPERLLLIARWVERLNNVPGADRQRLRHAYTLAIRPDEEIASGRLVKILAVSTIAAHTPNRAPGLYDTYDPHIKGWIEDVWTTKDGMGRARVINVCQKNRVAEIELDFPYLLAAHAHKPERAPKKGTEAELVGMGLDTITRILPATTIADECLGADCMPSPPLLY</sequence>
<organism evidence="1 2">
    <name type="scientific">Lentinus brumalis</name>
    <dbReference type="NCBI Taxonomy" id="2498619"/>
    <lineage>
        <taxon>Eukaryota</taxon>
        <taxon>Fungi</taxon>
        <taxon>Dikarya</taxon>
        <taxon>Basidiomycota</taxon>
        <taxon>Agaricomycotina</taxon>
        <taxon>Agaricomycetes</taxon>
        <taxon>Polyporales</taxon>
        <taxon>Polyporaceae</taxon>
        <taxon>Lentinus</taxon>
    </lineage>
</organism>